<accession>A0ACC6UYH0</accession>
<evidence type="ECO:0000313" key="1">
    <source>
        <dbReference type="EMBL" id="MFB6489741.1"/>
    </source>
</evidence>
<name>A0ACC6UYH0_9CREN</name>
<sequence>MELGRVKELVSSIREDWPYEGQVKGFLLKLLEGCEGSDWLKAACCLKLLIESGIQLLYLRRFKPEERERVLRRRARRAASFNMSMLERSGLPGPYKAKVLRAYLAIAAYVHPSPEALGQSLRPRDVERALEAIELLFSALAK</sequence>
<dbReference type="EMBL" id="JZWT02000001">
    <property type="protein sequence ID" value="MFB6489741.1"/>
    <property type="molecule type" value="Genomic_DNA"/>
</dbReference>
<dbReference type="Proteomes" id="UP000033636">
    <property type="component" value="Unassembled WGS sequence"/>
</dbReference>
<evidence type="ECO:0000313" key="2">
    <source>
        <dbReference type="Proteomes" id="UP000033636"/>
    </source>
</evidence>
<organism evidence="1 2">
    <name type="scientific">Thermoproteus sp. AZ2</name>
    <dbReference type="NCBI Taxonomy" id="1609232"/>
    <lineage>
        <taxon>Archaea</taxon>
        <taxon>Thermoproteota</taxon>
        <taxon>Thermoprotei</taxon>
        <taxon>Thermoproteales</taxon>
        <taxon>Thermoproteaceae</taxon>
        <taxon>Thermoproteus</taxon>
    </lineage>
</organism>
<reference evidence="1" key="1">
    <citation type="submission" date="2024-07" db="EMBL/GenBank/DDBJ databases">
        <title>Metagenome and Metagenome-Assembled Genomes of Archaea from a hot spring from the geothermal field of Los Azufres, Mexico.</title>
        <authorList>
            <person name="Marin-Paredes R."/>
            <person name="Martinez-Romero E."/>
            <person name="Servin-Garciduenas L.E."/>
        </authorList>
    </citation>
    <scope>NUCLEOTIDE SEQUENCE</scope>
</reference>
<comment type="caution">
    <text evidence="1">The sequence shown here is derived from an EMBL/GenBank/DDBJ whole genome shotgun (WGS) entry which is preliminary data.</text>
</comment>
<gene>
    <name evidence="1" type="ORF">TU35_000590</name>
</gene>
<proteinExistence type="predicted"/>
<protein>
    <submittedName>
        <fullName evidence="1">Uncharacterized protein</fullName>
    </submittedName>
</protein>